<feature type="region of interest" description="Disordered" evidence="1">
    <location>
        <begin position="1"/>
        <end position="29"/>
    </location>
</feature>
<dbReference type="Proteomes" id="UP001281410">
    <property type="component" value="Unassembled WGS sequence"/>
</dbReference>
<dbReference type="InterPro" id="IPR046796">
    <property type="entry name" value="Transposase_32_dom"/>
</dbReference>
<evidence type="ECO:0000259" key="2">
    <source>
        <dbReference type="Pfam" id="PF20167"/>
    </source>
</evidence>
<evidence type="ECO:0000313" key="4">
    <source>
        <dbReference type="Proteomes" id="UP001281410"/>
    </source>
</evidence>
<proteinExistence type="predicted"/>
<feature type="compositionally biased region" description="Basic and acidic residues" evidence="1">
    <location>
        <begin position="16"/>
        <end position="28"/>
    </location>
</feature>
<evidence type="ECO:0000256" key="1">
    <source>
        <dbReference type="SAM" id="MobiDB-lite"/>
    </source>
</evidence>
<organism evidence="3 4">
    <name type="scientific">Dipteronia sinensis</name>
    <dbReference type="NCBI Taxonomy" id="43782"/>
    <lineage>
        <taxon>Eukaryota</taxon>
        <taxon>Viridiplantae</taxon>
        <taxon>Streptophyta</taxon>
        <taxon>Embryophyta</taxon>
        <taxon>Tracheophyta</taxon>
        <taxon>Spermatophyta</taxon>
        <taxon>Magnoliopsida</taxon>
        <taxon>eudicotyledons</taxon>
        <taxon>Gunneridae</taxon>
        <taxon>Pentapetalae</taxon>
        <taxon>rosids</taxon>
        <taxon>malvids</taxon>
        <taxon>Sapindales</taxon>
        <taxon>Sapindaceae</taxon>
        <taxon>Hippocastanoideae</taxon>
        <taxon>Acereae</taxon>
        <taxon>Dipteronia</taxon>
    </lineage>
</organism>
<feature type="domain" description="Putative plant transposon protein" evidence="2">
    <location>
        <begin position="73"/>
        <end position="222"/>
    </location>
</feature>
<protein>
    <recommendedName>
        <fullName evidence="2">Putative plant transposon protein domain-containing protein</fullName>
    </recommendedName>
</protein>
<accession>A0AAD9ZTP7</accession>
<reference evidence="3" key="1">
    <citation type="journal article" date="2023" name="Plant J.">
        <title>Genome sequences and population genomics provide insights into the demographic history, inbreeding, and mutation load of two 'living fossil' tree species of Dipteronia.</title>
        <authorList>
            <person name="Feng Y."/>
            <person name="Comes H.P."/>
            <person name="Chen J."/>
            <person name="Zhu S."/>
            <person name="Lu R."/>
            <person name="Zhang X."/>
            <person name="Li P."/>
            <person name="Qiu J."/>
            <person name="Olsen K.M."/>
            <person name="Qiu Y."/>
        </authorList>
    </citation>
    <scope>NUCLEOTIDE SEQUENCE</scope>
    <source>
        <strain evidence="3">NBL</strain>
    </source>
</reference>
<keyword evidence="4" id="KW-1185">Reference proteome</keyword>
<sequence length="336" mass="39201">MTRTRRQPPPPVEDPADAKLRKGKEPMERTVQQNLEFARRLKSNQRRSMVVERGLNFKDLKGISFLIDVDHPRWRTYCTIRNQCNKTVVQEFYATMSLQHFLEGGSVRVRGQNVGFNAKDINEWWRLRAILIRQIDISPTEFISSTTSIWPTKLRDTESSTWNTLNMFVQSQLDFKSTFWPTFFCYSLFPSHHRHNVTLGPAILLYLMKKNLLFDCGTIALKRITVAEPMLDWANDLTTMVRDLTIEFRAFRDSFGEDRTYNRRTPQFLRKRTRTQGLSFRANGADDPEPDLAVSPMHHLYSPIPDPTFDPAAEFQDMSLFSHMVLISYPTPIRST</sequence>
<name>A0AAD9ZTP7_9ROSI</name>
<comment type="caution">
    <text evidence="3">The sequence shown here is derived from an EMBL/GenBank/DDBJ whole genome shotgun (WGS) entry which is preliminary data.</text>
</comment>
<dbReference type="AlphaFoldDB" id="A0AAD9ZTP7"/>
<dbReference type="EMBL" id="JANJYJ010000009">
    <property type="protein sequence ID" value="KAK3189681.1"/>
    <property type="molecule type" value="Genomic_DNA"/>
</dbReference>
<dbReference type="Pfam" id="PF20167">
    <property type="entry name" value="Transposase_32"/>
    <property type="match status" value="1"/>
</dbReference>
<evidence type="ECO:0000313" key="3">
    <source>
        <dbReference type="EMBL" id="KAK3189681.1"/>
    </source>
</evidence>
<gene>
    <name evidence="3" type="ORF">Dsin_029242</name>
</gene>